<name>A0A9N9CS94_FUNMO</name>
<dbReference type="EMBL" id="CAJVPP010002766">
    <property type="protein sequence ID" value="CAG8611027.1"/>
    <property type="molecule type" value="Genomic_DNA"/>
</dbReference>
<protein>
    <submittedName>
        <fullName evidence="2">909_t:CDS:1</fullName>
    </submittedName>
</protein>
<sequence>MKVTFMLMVLNLSEGGDSVNIDDEDGDGIDFDGEDSDDIGCKGFHNSMDDNYLKHNEKYFRYSQNYAISIYLL</sequence>
<evidence type="ECO:0000256" key="1">
    <source>
        <dbReference type="SAM" id="SignalP"/>
    </source>
</evidence>
<organism evidence="2 3">
    <name type="scientific">Funneliformis mosseae</name>
    <name type="common">Endomycorrhizal fungus</name>
    <name type="synonym">Glomus mosseae</name>
    <dbReference type="NCBI Taxonomy" id="27381"/>
    <lineage>
        <taxon>Eukaryota</taxon>
        <taxon>Fungi</taxon>
        <taxon>Fungi incertae sedis</taxon>
        <taxon>Mucoromycota</taxon>
        <taxon>Glomeromycotina</taxon>
        <taxon>Glomeromycetes</taxon>
        <taxon>Glomerales</taxon>
        <taxon>Glomeraceae</taxon>
        <taxon>Funneliformis</taxon>
    </lineage>
</organism>
<dbReference type="AlphaFoldDB" id="A0A9N9CS94"/>
<evidence type="ECO:0000313" key="3">
    <source>
        <dbReference type="Proteomes" id="UP000789375"/>
    </source>
</evidence>
<reference evidence="2" key="1">
    <citation type="submission" date="2021-06" db="EMBL/GenBank/DDBJ databases">
        <authorList>
            <person name="Kallberg Y."/>
            <person name="Tangrot J."/>
            <person name="Rosling A."/>
        </authorList>
    </citation>
    <scope>NUCLEOTIDE SEQUENCE</scope>
    <source>
        <strain evidence="2">87-6 pot B 2015</strain>
    </source>
</reference>
<accession>A0A9N9CS94</accession>
<feature type="signal peptide" evidence="1">
    <location>
        <begin position="1"/>
        <end position="18"/>
    </location>
</feature>
<feature type="chain" id="PRO_5040144326" evidence="1">
    <location>
        <begin position="19"/>
        <end position="73"/>
    </location>
</feature>
<evidence type="ECO:0000313" key="2">
    <source>
        <dbReference type="EMBL" id="CAG8611027.1"/>
    </source>
</evidence>
<gene>
    <name evidence="2" type="ORF">FMOSSE_LOCUS9461</name>
</gene>
<keyword evidence="3" id="KW-1185">Reference proteome</keyword>
<dbReference type="Proteomes" id="UP000789375">
    <property type="component" value="Unassembled WGS sequence"/>
</dbReference>
<proteinExistence type="predicted"/>
<keyword evidence="1" id="KW-0732">Signal</keyword>
<comment type="caution">
    <text evidence="2">The sequence shown here is derived from an EMBL/GenBank/DDBJ whole genome shotgun (WGS) entry which is preliminary data.</text>
</comment>